<sequence>MVIISGTVSGWGSVISGISQGSILGLVLFNLSMAWMKAQSALLSKFDTKLGGEVESPEGCAALQKDLDRMERGTERNILKFETGKCSAFSLGRNNPRHQQRLGADLRGSSSAERDLRVLVDNKLSVSQQCVVKKAKGVLGYFRKSIASRLREVILLLCSGLVRPPLESCVQFLAPQDERDR</sequence>
<feature type="transmembrane region" description="Helical" evidence="1">
    <location>
        <begin position="14"/>
        <end position="36"/>
    </location>
</feature>
<dbReference type="Proteomes" id="UP000269221">
    <property type="component" value="Unassembled WGS sequence"/>
</dbReference>
<keyword evidence="1" id="KW-1133">Transmembrane helix</keyword>
<evidence type="ECO:0000256" key="1">
    <source>
        <dbReference type="SAM" id="Phobius"/>
    </source>
</evidence>
<protein>
    <recommendedName>
        <fullName evidence="4">Reverse transcriptase domain-containing protein</fullName>
    </recommendedName>
</protein>
<dbReference type="STRING" id="333673.A0A3M0KNP1"/>
<dbReference type="EMBL" id="QRBI01000106">
    <property type="protein sequence ID" value="RMC12864.1"/>
    <property type="molecule type" value="Genomic_DNA"/>
</dbReference>
<keyword evidence="3" id="KW-1185">Reference proteome</keyword>
<accession>A0A3M0KNP1</accession>
<proteinExistence type="predicted"/>
<evidence type="ECO:0000313" key="2">
    <source>
        <dbReference type="EMBL" id="RMC12864.1"/>
    </source>
</evidence>
<evidence type="ECO:0000313" key="3">
    <source>
        <dbReference type="Proteomes" id="UP000269221"/>
    </source>
</evidence>
<reference evidence="2 3" key="1">
    <citation type="submission" date="2018-07" db="EMBL/GenBank/DDBJ databases">
        <title>A high quality draft genome assembly of the barn swallow (H. rustica rustica).</title>
        <authorList>
            <person name="Formenti G."/>
            <person name="Chiara M."/>
            <person name="Poveda L."/>
            <person name="Francoijs K.-J."/>
            <person name="Bonisoli-Alquati A."/>
            <person name="Canova L."/>
            <person name="Gianfranceschi L."/>
            <person name="Horner D.S."/>
            <person name="Saino N."/>
        </authorList>
    </citation>
    <scope>NUCLEOTIDE SEQUENCE [LARGE SCALE GENOMIC DNA]</scope>
    <source>
        <strain evidence="2">Chelidonia</strain>
        <tissue evidence="2">Blood</tissue>
    </source>
</reference>
<organism evidence="2 3">
    <name type="scientific">Hirundo rustica rustica</name>
    <dbReference type="NCBI Taxonomy" id="333673"/>
    <lineage>
        <taxon>Eukaryota</taxon>
        <taxon>Metazoa</taxon>
        <taxon>Chordata</taxon>
        <taxon>Craniata</taxon>
        <taxon>Vertebrata</taxon>
        <taxon>Euteleostomi</taxon>
        <taxon>Archelosauria</taxon>
        <taxon>Archosauria</taxon>
        <taxon>Dinosauria</taxon>
        <taxon>Saurischia</taxon>
        <taxon>Theropoda</taxon>
        <taxon>Coelurosauria</taxon>
        <taxon>Aves</taxon>
        <taxon>Neognathae</taxon>
        <taxon>Neoaves</taxon>
        <taxon>Telluraves</taxon>
        <taxon>Australaves</taxon>
        <taxon>Passeriformes</taxon>
        <taxon>Sylvioidea</taxon>
        <taxon>Hirundinidae</taxon>
        <taxon>Hirundo</taxon>
    </lineage>
</organism>
<keyword evidence="1" id="KW-0472">Membrane</keyword>
<dbReference type="OrthoDB" id="10063766at2759"/>
<dbReference type="PANTHER" id="PTHR33332">
    <property type="entry name" value="REVERSE TRANSCRIPTASE DOMAIN-CONTAINING PROTEIN"/>
    <property type="match status" value="1"/>
</dbReference>
<keyword evidence="1" id="KW-0812">Transmembrane</keyword>
<name>A0A3M0KNP1_HIRRU</name>
<evidence type="ECO:0008006" key="4">
    <source>
        <dbReference type="Google" id="ProtNLM"/>
    </source>
</evidence>
<gene>
    <name evidence="2" type="ORF">DUI87_10389</name>
</gene>
<dbReference type="AlphaFoldDB" id="A0A3M0KNP1"/>
<comment type="caution">
    <text evidence="2">The sequence shown here is derived from an EMBL/GenBank/DDBJ whole genome shotgun (WGS) entry which is preliminary data.</text>
</comment>